<protein>
    <recommendedName>
        <fullName evidence="4">Tetratricopeptide repeat protein</fullName>
    </recommendedName>
</protein>
<reference evidence="2 3" key="1">
    <citation type="submission" date="2018-07" db="EMBL/GenBank/DDBJ databases">
        <title>Complete genome sequence of Flavobacterium arcticum type strain SM1502T.</title>
        <authorList>
            <person name="Li Y."/>
            <person name="Li D.-D."/>
        </authorList>
    </citation>
    <scope>NUCLEOTIDE SEQUENCE [LARGE SCALE GENOMIC DNA]</scope>
    <source>
        <strain evidence="2 3">SM1502</strain>
    </source>
</reference>
<proteinExistence type="predicted"/>
<dbReference type="RefSeq" id="WP_114678752.1">
    <property type="nucleotide sequence ID" value="NZ_CP031188.1"/>
</dbReference>
<accession>A0A345HEI4</accession>
<dbReference type="SUPFAM" id="SSF48452">
    <property type="entry name" value="TPR-like"/>
    <property type="match status" value="1"/>
</dbReference>
<gene>
    <name evidence="2" type="ORF">DVK85_12440</name>
</gene>
<dbReference type="OrthoDB" id="1150971at2"/>
<organism evidence="2 3">
    <name type="scientific">Flavobacterium arcticum</name>
    <dbReference type="NCBI Taxonomy" id="1784713"/>
    <lineage>
        <taxon>Bacteria</taxon>
        <taxon>Pseudomonadati</taxon>
        <taxon>Bacteroidota</taxon>
        <taxon>Flavobacteriia</taxon>
        <taxon>Flavobacteriales</taxon>
        <taxon>Flavobacteriaceae</taxon>
        <taxon>Flavobacterium</taxon>
    </lineage>
</organism>
<evidence type="ECO:0008006" key="4">
    <source>
        <dbReference type="Google" id="ProtNLM"/>
    </source>
</evidence>
<feature type="chain" id="PRO_5017062964" description="Tetratricopeptide repeat protein" evidence="1">
    <location>
        <begin position="19"/>
        <end position="207"/>
    </location>
</feature>
<evidence type="ECO:0000256" key="1">
    <source>
        <dbReference type="SAM" id="SignalP"/>
    </source>
</evidence>
<dbReference type="AlphaFoldDB" id="A0A345HEI4"/>
<evidence type="ECO:0000313" key="3">
    <source>
        <dbReference type="Proteomes" id="UP000253951"/>
    </source>
</evidence>
<evidence type="ECO:0000313" key="2">
    <source>
        <dbReference type="EMBL" id="AXG74994.1"/>
    </source>
</evidence>
<dbReference type="KEGG" id="fat:DVK85_12440"/>
<keyword evidence="1" id="KW-0732">Signal</keyword>
<dbReference type="InterPro" id="IPR011990">
    <property type="entry name" value="TPR-like_helical_dom_sf"/>
</dbReference>
<sequence>MIRLITMFVFLVCSAVCAQSQYETGMQTAFDLWQENKNTEASALFERIGGAEKDNWLPPYYVALVNTTAAFNPANKDKVPALLAKAQEAQDKAMMIAPNNAELLVMQALIHTAWIVYDPMTNGMKLSGKVNAIYAKALAIAPDNPRVVFSKADFEIGSARYFGNDTAPMCAEIERAVELFATFKPETPFHPKWGLDRATQQLEQCKK</sequence>
<name>A0A345HEI4_9FLAO</name>
<dbReference type="EMBL" id="CP031188">
    <property type="protein sequence ID" value="AXG74994.1"/>
    <property type="molecule type" value="Genomic_DNA"/>
</dbReference>
<dbReference type="Proteomes" id="UP000253951">
    <property type="component" value="Chromosome"/>
</dbReference>
<keyword evidence="3" id="KW-1185">Reference proteome</keyword>
<feature type="signal peptide" evidence="1">
    <location>
        <begin position="1"/>
        <end position="18"/>
    </location>
</feature>